<dbReference type="PANTHER" id="PTHR13812">
    <property type="entry name" value="KETIMINE REDUCTASE MU-CRYSTALLIN"/>
    <property type="match status" value="1"/>
</dbReference>
<dbReference type="Proteomes" id="UP000298313">
    <property type="component" value="Unassembled WGS sequence"/>
</dbReference>
<evidence type="ECO:0000313" key="1">
    <source>
        <dbReference type="EMBL" id="TFD75671.1"/>
    </source>
</evidence>
<evidence type="ECO:0000313" key="2">
    <source>
        <dbReference type="Proteomes" id="UP000298313"/>
    </source>
</evidence>
<dbReference type="PIRSF" id="PIRSF001439">
    <property type="entry name" value="CryM"/>
    <property type="match status" value="1"/>
</dbReference>
<sequence>MTTNAALPWISADEVFARVSFGDAVVALDRALAAGLDPAKDFDRSVLDLTNGQLLLMPSESSDYAGVKIATVSPGNPALGKDRIQGVYLLMDASSLSPIALLDGAALTTLRTPAVSAVAADYLAPPRVEHLLVFGSGPQAWGHIEAMRAIRSIERMTIVGRNPERTASLASRLRESGLRASVGTADQVADAQLIVCATTAREPLFDGTLVPDDSCTVAVGSHEPGARELPSALVGRAQLVVEDTSVALREAGNLLIPIGEGLVEPGTLVPMRYIVTGAASVDRSRPRVFSSSGMSWEDLVIAAEVFRAG</sequence>
<organism evidence="1 2">
    <name type="scientific">Cryobacterium fucosi</name>
    <dbReference type="NCBI Taxonomy" id="1259157"/>
    <lineage>
        <taxon>Bacteria</taxon>
        <taxon>Bacillati</taxon>
        <taxon>Actinomycetota</taxon>
        <taxon>Actinomycetes</taxon>
        <taxon>Micrococcales</taxon>
        <taxon>Microbacteriaceae</taxon>
        <taxon>Cryobacterium</taxon>
    </lineage>
</organism>
<dbReference type="RefSeq" id="WP_134524180.1">
    <property type="nucleotide sequence ID" value="NZ_SOHH01000075.1"/>
</dbReference>
<dbReference type="Gene3D" id="3.40.50.720">
    <property type="entry name" value="NAD(P)-binding Rossmann-like Domain"/>
    <property type="match status" value="1"/>
</dbReference>
<dbReference type="AlphaFoldDB" id="A0A4R9B4B4"/>
<comment type="caution">
    <text evidence="1">The sequence shown here is derived from an EMBL/GenBank/DDBJ whole genome shotgun (WGS) entry which is preliminary data.</text>
</comment>
<dbReference type="SUPFAM" id="SSF51735">
    <property type="entry name" value="NAD(P)-binding Rossmann-fold domains"/>
    <property type="match status" value="1"/>
</dbReference>
<dbReference type="InterPro" id="IPR023401">
    <property type="entry name" value="ODC_N"/>
</dbReference>
<accession>A0A4R9B4B4</accession>
<dbReference type="InterPro" id="IPR036291">
    <property type="entry name" value="NAD(P)-bd_dom_sf"/>
</dbReference>
<dbReference type="InterPro" id="IPR003462">
    <property type="entry name" value="ODC_Mu_crystall"/>
</dbReference>
<name>A0A4R9B4B4_9MICO</name>
<dbReference type="EMBL" id="SOHH01000075">
    <property type="protein sequence ID" value="TFD75671.1"/>
    <property type="molecule type" value="Genomic_DNA"/>
</dbReference>
<keyword evidence="2" id="KW-1185">Reference proteome</keyword>
<protein>
    <submittedName>
        <fullName evidence="1">Ornithine cyclodeaminase family protein</fullName>
    </submittedName>
</protein>
<dbReference type="Pfam" id="PF02423">
    <property type="entry name" value="OCD_Mu_crystall"/>
    <property type="match status" value="1"/>
</dbReference>
<proteinExistence type="predicted"/>
<dbReference type="GO" id="GO:0005737">
    <property type="term" value="C:cytoplasm"/>
    <property type="evidence" value="ECO:0007669"/>
    <property type="project" value="TreeGrafter"/>
</dbReference>
<dbReference type="PANTHER" id="PTHR13812:SF19">
    <property type="entry name" value="KETIMINE REDUCTASE MU-CRYSTALLIN"/>
    <property type="match status" value="1"/>
</dbReference>
<dbReference type="Gene3D" id="3.30.1780.10">
    <property type="entry name" value="ornithine cyclodeaminase, domain 1"/>
    <property type="match status" value="1"/>
</dbReference>
<gene>
    <name evidence="1" type="ORF">E3T48_11500</name>
</gene>
<dbReference type="OrthoDB" id="4311033at2"/>
<reference evidence="1 2" key="1">
    <citation type="submission" date="2019-03" db="EMBL/GenBank/DDBJ databases">
        <title>Genomics of glacier-inhabiting Cryobacterium strains.</title>
        <authorList>
            <person name="Liu Q."/>
            <person name="Xin Y.-H."/>
        </authorList>
    </citation>
    <scope>NUCLEOTIDE SEQUENCE [LARGE SCALE GENOMIC DNA]</scope>
    <source>
        <strain evidence="1 2">Hh4</strain>
    </source>
</reference>